<evidence type="ECO:0000313" key="2">
    <source>
        <dbReference type="EMBL" id="QQP35120.1"/>
    </source>
</evidence>
<proteinExistence type="predicted"/>
<dbReference type="AlphaFoldDB" id="A0A7T8GP23"/>
<name>A0A7T8GP23_CALRO</name>
<sequence length="145" mass="16979">MSQYVRKNLQDLPQDILHHVEGSDSYFIISEDLTLEGILHNWNWIERELSSSLADFDVSQDVTEFVTTKINSLSSDFSSNTPSSPPELPLNDFEATEKWFHKAFAIPESEERLVYYYSCTFWKGRFPHQGWMYLTVNNLAFHYVT</sequence>
<organism evidence="2 3">
    <name type="scientific">Caligus rogercresseyi</name>
    <name type="common">Sea louse</name>
    <dbReference type="NCBI Taxonomy" id="217165"/>
    <lineage>
        <taxon>Eukaryota</taxon>
        <taxon>Metazoa</taxon>
        <taxon>Ecdysozoa</taxon>
        <taxon>Arthropoda</taxon>
        <taxon>Crustacea</taxon>
        <taxon>Multicrustacea</taxon>
        <taxon>Hexanauplia</taxon>
        <taxon>Copepoda</taxon>
        <taxon>Siphonostomatoida</taxon>
        <taxon>Caligidae</taxon>
        <taxon>Caligus</taxon>
    </lineage>
</organism>
<dbReference type="Gene3D" id="2.30.29.30">
    <property type="entry name" value="Pleckstrin-homology domain (PH domain)/Phosphotyrosine-binding domain (PTB)"/>
    <property type="match status" value="1"/>
</dbReference>
<dbReference type="Proteomes" id="UP000595437">
    <property type="component" value="Chromosome 18"/>
</dbReference>
<dbReference type="EMBL" id="CP045907">
    <property type="protein sequence ID" value="QQP35120.1"/>
    <property type="molecule type" value="Genomic_DNA"/>
</dbReference>
<dbReference type="InterPro" id="IPR011993">
    <property type="entry name" value="PH-like_dom_sf"/>
</dbReference>
<feature type="domain" description="GRAM" evidence="1">
    <location>
        <begin position="100"/>
        <end position="142"/>
    </location>
</feature>
<dbReference type="Pfam" id="PF02893">
    <property type="entry name" value="GRAM"/>
    <property type="match status" value="1"/>
</dbReference>
<accession>A0A7T8GP23</accession>
<evidence type="ECO:0000313" key="3">
    <source>
        <dbReference type="Proteomes" id="UP000595437"/>
    </source>
</evidence>
<keyword evidence="3" id="KW-1185">Reference proteome</keyword>
<evidence type="ECO:0000259" key="1">
    <source>
        <dbReference type="Pfam" id="PF02893"/>
    </source>
</evidence>
<feature type="non-terminal residue" evidence="2">
    <location>
        <position position="1"/>
    </location>
</feature>
<reference evidence="3" key="1">
    <citation type="submission" date="2021-01" db="EMBL/GenBank/DDBJ databases">
        <title>Caligus Genome Assembly.</title>
        <authorList>
            <person name="Gallardo-Escarate C."/>
        </authorList>
    </citation>
    <scope>NUCLEOTIDE SEQUENCE [LARGE SCALE GENOMIC DNA]</scope>
</reference>
<dbReference type="InterPro" id="IPR004182">
    <property type="entry name" value="GRAM"/>
</dbReference>
<dbReference type="PANTHER" id="PTHR47666:SF1">
    <property type="entry name" value="PROTEIN VASCULAR ASSOCIATED DEATH 1, CHLOROPLASTIC"/>
    <property type="match status" value="1"/>
</dbReference>
<dbReference type="PANTHER" id="PTHR47666">
    <property type="entry name" value="PROTEIN VASCULAR ASSOCIATED DEATH 1, CHLOROPLASTIC"/>
    <property type="match status" value="1"/>
</dbReference>
<dbReference type="OrthoDB" id="17687at2759"/>
<gene>
    <name evidence="2" type="ORF">FKW44_023257</name>
</gene>
<protein>
    <submittedName>
        <fullName evidence="2">TBC1 domain family member 9like</fullName>
    </submittedName>
</protein>